<evidence type="ECO:0000256" key="1">
    <source>
        <dbReference type="ARBA" id="ARBA00004123"/>
    </source>
</evidence>
<dbReference type="SMART" id="SM00332">
    <property type="entry name" value="PP2Cc"/>
    <property type="match status" value="1"/>
</dbReference>
<evidence type="ECO:0000256" key="8">
    <source>
        <dbReference type="ARBA" id="ARBA00023054"/>
    </source>
</evidence>
<dbReference type="PROSITE" id="PS51746">
    <property type="entry name" value="PPM_2"/>
    <property type="match status" value="1"/>
</dbReference>
<evidence type="ECO:0000256" key="2">
    <source>
        <dbReference type="ARBA" id="ARBA00004629"/>
    </source>
</evidence>
<accession>A0ABQ0M4L1</accession>
<keyword evidence="4" id="KW-0158">Chromosome</keyword>
<dbReference type="EMBL" id="DF849584">
    <property type="protein sequence ID" value="GAT58219.1"/>
    <property type="molecule type" value="Genomic_DNA"/>
</dbReference>
<dbReference type="CDD" id="cd00143">
    <property type="entry name" value="PP2Cc"/>
    <property type="match status" value="1"/>
</dbReference>
<dbReference type="InterPro" id="IPR005550">
    <property type="entry name" value="Kinetochore_Ndc80"/>
</dbReference>
<evidence type="ECO:0000256" key="6">
    <source>
        <dbReference type="ARBA" id="ARBA00022776"/>
    </source>
</evidence>
<evidence type="ECO:0000256" key="7">
    <source>
        <dbReference type="ARBA" id="ARBA00022838"/>
    </source>
</evidence>
<evidence type="ECO:0000256" key="12">
    <source>
        <dbReference type="SAM" id="Coils"/>
    </source>
</evidence>
<comment type="subcellular location">
    <subcellularLocation>
        <location evidence="2">Chromosome</location>
        <location evidence="2">Centromere</location>
        <location evidence="2">Kinetochore</location>
    </subcellularLocation>
    <subcellularLocation>
        <location evidence="1">Nucleus</location>
    </subcellularLocation>
</comment>
<evidence type="ECO:0000256" key="9">
    <source>
        <dbReference type="ARBA" id="ARBA00023242"/>
    </source>
</evidence>
<dbReference type="Gene3D" id="1.10.418.30">
    <property type="entry name" value="Ncd80 complex, Ncd80 subunit"/>
    <property type="match status" value="1"/>
</dbReference>
<feature type="coiled-coil region" evidence="12">
    <location>
        <begin position="781"/>
        <end position="819"/>
    </location>
</feature>
<dbReference type="InterPro" id="IPR036457">
    <property type="entry name" value="PPM-type-like_dom_sf"/>
</dbReference>
<comment type="similarity">
    <text evidence="3">Belongs to the NDC80/HEC1 family.</text>
</comment>
<feature type="domain" description="PPM-type phosphatase" evidence="13">
    <location>
        <begin position="94"/>
        <end position="501"/>
    </location>
</feature>
<dbReference type="InterPro" id="IPR001932">
    <property type="entry name" value="PPM-type_phosphatase-like_dom"/>
</dbReference>
<keyword evidence="5" id="KW-0132">Cell division</keyword>
<keyword evidence="8 12" id="KW-0175">Coiled coil</keyword>
<evidence type="ECO:0000256" key="11">
    <source>
        <dbReference type="ARBA" id="ARBA00023328"/>
    </source>
</evidence>
<sequence>MLRRVWKPVAAVALPAAAGLYWYRSRETQDYFDLQVRERGPDGKPTLATRTLPMLSMAQADARIRERAVEHTVTRPGIVWHHSTASVASNDPIEDATASQIIRRDEGDGDMLFFAVMDGHGGVHTSQLLSRVLINAVALELSALKSNPASSWSDAFKNTLWRKPTETTVDIHALPGEPTRVASAIQRAFLSLDAELIAAPVRVLASSLSFESKDVSIPDLSQHPLALPSMLPALSGSCAILALLDTAKRNLYVASTGDCRAVAGIWEPEGGHWRVEVLSEDQTGKNPAEVARMRSEHPVDEYDDVIRRGRVLGGLEPTRAFGDARYKWSRGLQETLAQAFLGKEKARPPPPNLKTPPYVTARPVVQHRVLDIPDDKSDKTQRALRFIVLATDGLWDELSSEDVVRLVGGHLTGLKGTGTVPKSQLSTLIPTTAGSATVQGKLVRRDRESESWAFVDENPSAHLIRNAFGGADTGALRRLLSIPAPQSRRYRDDVTVTVVWWEAGGEQPAVASTPVTSRESLYDGTPQVDDAAAVVGHPDRLLVGQKAECSNPDVVGWSRSALATSPAFDTPTIHNARLKSAPVHHAFPKRSSESPAAIRVKAKLRPHAVEQQHASWAQMKQEIHGYLRSIDYDIAPATLSNIQGKEYRAIFECLVTVLCAPMRDLNPDTPLFDPKARFEDEFMAKLKALKYPFVGAIDTKALATPASMHAWPTYLGVLHWLVEACKAVAAYEESGDPTLLDTGNIPEEFDDPWDQRALAFDYFDQTYGLWLDMVDDFVEPNQELEDRYARKNERARIELDEKSQQLEDAIAELDKLKSAPPPIVGLQAEIQTLNADGNKFQKILTQYNARKNKLLDQITSEKAELSNRGKQLEQLQAEQERLDSIVKMQNLSPEEVSKMNTDHETLSQNLRDLKARIEESHRNVMTLEVNVANRGAAAEESIDVYTGLLTTLDLYPSPPPPLPDTNLTLELNTAAAVPSQLLVVGDIRGAIRPCLSAVAESKRAERAHVESERIKYDFDFDKLNTECEELEEEIAQIEKKVVGLNDQADDLREVAQQEATGASADAARLERELANARTAALANGMGVKSRLQALQFQYHEQVEKVARLKDETVRAIIKNSTDITRFKAALSKHLTELSDAAKADD</sequence>
<organism evidence="14 15">
    <name type="scientific">Mycena chlorophos</name>
    <name type="common">Agaric fungus</name>
    <name type="synonym">Agaricus chlorophos</name>
    <dbReference type="NCBI Taxonomy" id="658473"/>
    <lineage>
        <taxon>Eukaryota</taxon>
        <taxon>Fungi</taxon>
        <taxon>Dikarya</taxon>
        <taxon>Basidiomycota</taxon>
        <taxon>Agaricomycotina</taxon>
        <taxon>Agaricomycetes</taxon>
        <taxon>Agaricomycetidae</taxon>
        <taxon>Agaricales</taxon>
        <taxon>Marasmiineae</taxon>
        <taxon>Mycenaceae</taxon>
        <taxon>Mycena</taxon>
    </lineage>
</organism>
<dbReference type="Pfam" id="PF03801">
    <property type="entry name" value="Ndc80_HEC"/>
    <property type="match status" value="1"/>
</dbReference>
<feature type="coiled-coil region" evidence="12">
    <location>
        <begin position="844"/>
        <end position="930"/>
    </location>
</feature>
<keyword evidence="10" id="KW-0131">Cell cycle</keyword>
<proteinExistence type="inferred from homology"/>
<dbReference type="InterPro" id="IPR055260">
    <property type="entry name" value="Ndc80_CH"/>
</dbReference>
<evidence type="ECO:0000256" key="4">
    <source>
        <dbReference type="ARBA" id="ARBA00022454"/>
    </source>
</evidence>
<keyword evidence="7" id="KW-0995">Kinetochore</keyword>
<keyword evidence="11" id="KW-0137">Centromere</keyword>
<evidence type="ECO:0000256" key="3">
    <source>
        <dbReference type="ARBA" id="ARBA00007050"/>
    </source>
</evidence>
<protein>
    <recommendedName>
        <fullName evidence="13">PPM-type phosphatase domain-containing protein</fullName>
    </recommendedName>
</protein>
<feature type="coiled-coil region" evidence="12">
    <location>
        <begin position="1013"/>
        <end position="1111"/>
    </location>
</feature>
<dbReference type="Pfam" id="PF00481">
    <property type="entry name" value="PP2C"/>
    <property type="match status" value="1"/>
</dbReference>
<evidence type="ECO:0000313" key="15">
    <source>
        <dbReference type="Proteomes" id="UP000815677"/>
    </source>
</evidence>
<keyword evidence="6" id="KW-0498">Mitosis</keyword>
<gene>
    <name evidence="14" type="ORF">MCHLO_14675</name>
</gene>
<dbReference type="PANTHER" id="PTHR10643">
    <property type="entry name" value="KINETOCHORE PROTEIN NDC80"/>
    <property type="match status" value="1"/>
</dbReference>
<reference evidence="14" key="1">
    <citation type="submission" date="2014-09" db="EMBL/GenBank/DDBJ databases">
        <title>Genome sequence of the luminous mushroom Mycena chlorophos for searching fungal bioluminescence genes.</title>
        <authorList>
            <person name="Tanaka Y."/>
            <person name="Kasuga D."/>
            <person name="Oba Y."/>
            <person name="Hase S."/>
            <person name="Sato K."/>
            <person name="Oba Y."/>
            <person name="Sakakibara Y."/>
        </authorList>
    </citation>
    <scope>NUCLEOTIDE SEQUENCE</scope>
</reference>
<dbReference type="PANTHER" id="PTHR10643:SF2">
    <property type="entry name" value="KINETOCHORE PROTEIN NDC80 HOMOLOG"/>
    <property type="match status" value="1"/>
</dbReference>
<evidence type="ECO:0000259" key="13">
    <source>
        <dbReference type="PROSITE" id="PS51746"/>
    </source>
</evidence>
<keyword evidence="15" id="KW-1185">Reference proteome</keyword>
<dbReference type="Gene3D" id="3.60.40.10">
    <property type="entry name" value="PPM-type phosphatase domain"/>
    <property type="match status" value="1"/>
</dbReference>
<evidence type="ECO:0000313" key="14">
    <source>
        <dbReference type="EMBL" id="GAT58219.1"/>
    </source>
</evidence>
<evidence type="ECO:0000256" key="5">
    <source>
        <dbReference type="ARBA" id="ARBA00022618"/>
    </source>
</evidence>
<evidence type="ECO:0000256" key="10">
    <source>
        <dbReference type="ARBA" id="ARBA00023306"/>
    </source>
</evidence>
<dbReference type="Proteomes" id="UP000815677">
    <property type="component" value="Unassembled WGS sequence"/>
</dbReference>
<dbReference type="InterPro" id="IPR038273">
    <property type="entry name" value="Ndc80_sf"/>
</dbReference>
<name>A0ABQ0M4L1_MYCCL</name>
<dbReference type="SUPFAM" id="SSF81606">
    <property type="entry name" value="PP2C-like"/>
    <property type="match status" value="1"/>
</dbReference>
<keyword evidence="9" id="KW-0539">Nucleus</keyword>